<accession>A0A7W5H715</accession>
<evidence type="ECO:0000313" key="2">
    <source>
        <dbReference type="Proteomes" id="UP000536179"/>
    </source>
</evidence>
<name>A0A7W5H715_9BACT</name>
<reference evidence="1 2" key="1">
    <citation type="submission" date="2020-08" db="EMBL/GenBank/DDBJ databases">
        <title>Genomic Encyclopedia of Type Strains, Phase III (KMG-III): the genomes of soil and plant-associated and newly described type strains.</title>
        <authorList>
            <person name="Whitman W."/>
        </authorList>
    </citation>
    <scope>NUCLEOTIDE SEQUENCE [LARGE SCALE GENOMIC DNA]</scope>
    <source>
        <strain evidence="1 2">CECT 8075</strain>
    </source>
</reference>
<dbReference type="AlphaFoldDB" id="A0A7W5H715"/>
<protein>
    <submittedName>
        <fullName evidence="1">Uncharacterized protein</fullName>
    </submittedName>
</protein>
<evidence type="ECO:0000313" key="1">
    <source>
        <dbReference type="EMBL" id="MBB3207893.1"/>
    </source>
</evidence>
<proteinExistence type="predicted"/>
<dbReference type="EMBL" id="JACHXU010000012">
    <property type="protein sequence ID" value="MBB3207893.1"/>
    <property type="molecule type" value="Genomic_DNA"/>
</dbReference>
<dbReference type="RefSeq" id="WP_184306153.1">
    <property type="nucleotide sequence ID" value="NZ_JACHXU010000012.1"/>
</dbReference>
<keyword evidence="2" id="KW-1185">Reference proteome</keyword>
<sequence length="46" mass="5012">MTADRSEKLSGEHETCLIAILASEAGNPVSMRDSYPRAKISLIFSD</sequence>
<organism evidence="1 2">
    <name type="scientific">Aporhodopirellula rubra</name>
    <dbReference type="NCBI Taxonomy" id="980271"/>
    <lineage>
        <taxon>Bacteria</taxon>
        <taxon>Pseudomonadati</taxon>
        <taxon>Planctomycetota</taxon>
        <taxon>Planctomycetia</taxon>
        <taxon>Pirellulales</taxon>
        <taxon>Pirellulaceae</taxon>
        <taxon>Aporhodopirellula</taxon>
    </lineage>
</organism>
<gene>
    <name evidence="1" type="ORF">FHS27_003720</name>
</gene>
<dbReference type="Proteomes" id="UP000536179">
    <property type="component" value="Unassembled WGS sequence"/>
</dbReference>
<comment type="caution">
    <text evidence="1">The sequence shown here is derived from an EMBL/GenBank/DDBJ whole genome shotgun (WGS) entry which is preliminary data.</text>
</comment>